<evidence type="ECO:0000256" key="4">
    <source>
        <dbReference type="ARBA" id="ARBA00022989"/>
    </source>
</evidence>
<keyword evidence="7 10" id="KW-0675">Receptor</keyword>
<keyword evidence="4 11" id="KW-1133">Transmembrane helix</keyword>
<accession>A0A8J6FER8</accession>
<keyword evidence="8" id="KW-0325">Glycoprotein</keyword>
<keyword evidence="14" id="KW-1185">Reference proteome</keyword>
<dbReference type="InterPro" id="IPR017452">
    <property type="entry name" value="GPCR_Rhodpsn_7TM"/>
</dbReference>
<dbReference type="PANTHER" id="PTHR24232">
    <property type="entry name" value="G-PROTEIN COUPLED RECEPTOR"/>
    <property type="match status" value="1"/>
</dbReference>
<dbReference type="PRINTS" id="PR00237">
    <property type="entry name" value="GPCRRHODOPSN"/>
</dbReference>
<feature type="transmembrane region" description="Helical" evidence="11">
    <location>
        <begin position="24"/>
        <end position="50"/>
    </location>
</feature>
<evidence type="ECO:0000256" key="1">
    <source>
        <dbReference type="ARBA" id="ARBA00004651"/>
    </source>
</evidence>
<gene>
    <name evidence="13" type="ORF">GDO78_008659</name>
</gene>
<feature type="domain" description="G-protein coupled receptors family 1 profile" evidence="12">
    <location>
        <begin position="43"/>
        <end position="296"/>
    </location>
</feature>
<comment type="subcellular location">
    <subcellularLocation>
        <location evidence="1">Cell membrane</location>
        <topology evidence="1">Multi-pass membrane protein</topology>
    </subcellularLocation>
</comment>
<keyword evidence="5 10" id="KW-0297">G-protein coupled receptor</keyword>
<keyword evidence="9 10" id="KW-0807">Transducer</keyword>
<dbReference type="AlphaFoldDB" id="A0A8J6FER8"/>
<dbReference type="PROSITE" id="PS00237">
    <property type="entry name" value="G_PROTEIN_RECEP_F1_1"/>
    <property type="match status" value="1"/>
</dbReference>
<evidence type="ECO:0000256" key="11">
    <source>
        <dbReference type="SAM" id="Phobius"/>
    </source>
</evidence>
<evidence type="ECO:0000256" key="5">
    <source>
        <dbReference type="ARBA" id="ARBA00023040"/>
    </source>
</evidence>
<proteinExistence type="inferred from homology"/>
<comment type="similarity">
    <text evidence="10">Belongs to the G-protein coupled receptor 1 family.</text>
</comment>
<dbReference type="GO" id="GO:0004930">
    <property type="term" value="F:G protein-coupled receptor activity"/>
    <property type="evidence" value="ECO:0007669"/>
    <property type="project" value="UniProtKB-KW"/>
</dbReference>
<dbReference type="Pfam" id="PF00001">
    <property type="entry name" value="7tm_1"/>
    <property type="match status" value="1"/>
</dbReference>
<evidence type="ECO:0000259" key="12">
    <source>
        <dbReference type="PROSITE" id="PS50262"/>
    </source>
</evidence>
<dbReference type="Gene3D" id="1.20.1070.10">
    <property type="entry name" value="Rhodopsin 7-helix transmembrane proteins"/>
    <property type="match status" value="1"/>
</dbReference>
<dbReference type="SUPFAM" id="SSF81321">
    <property type="entry name" value="Family A G protein-coupled receptor-like"/>
    <property type="match status" value="1"/>
</dbReference>
<feature type="transmembrane region" description="Helical" evidence="11">
    <location>
        <begin position="276"/>
        <end position="298"/>
    </location>
</feature>
<name>A0A8J6FER8_ELECQ</name>
<evidence type="ECO:0000313" key="13">
    <source>
        <dbReference type="EMBL" id="KAG9485680.1"/>
    </source>
</evidence>
<sequence>MKLFSLPNETDPDNETLHMLQNKVIWVALPVVYSLVTLISIPGNLISLWILIFHSKPITSSVILMINLSITDLALAILLPFQIHYHANGNNWIFGKELCNVVTIMFYVNMYGTILTIMLISLERYLGILHPMKSTMWRRKRYAIGAILLIWLLLLVALIPMMSTDLMYEVKHLNIKTCFDVLKWSMLPNIFSWAVFILGLVLFLFLIPSLITVFCYVRIIRKLIQTSNRHGTSHERRSINLAIFVLIVFITCFAPNNFILLLHTIVRLFYNKSYYYAYKLTLTLSCLSSCVDPFLYYFACKEFRKKALELLNLRSESLGSFRTRRGSLFSALTFSSGQCEILENGNNHRCDKNHQESDM</sequence>
<evidence type="ECO:0000256" key="2">
    <source>
        <dbReference type="ARBA" id="ARBA00022475"/>
    </source>
</evidence>
<dbReference type="GO" id="GO:0005886">
    <property type="term" value="C:plasma membrane"/>
    <property type="evidence" value="ECO:0007669"/>
    <property type="project" value="UniProtKB-SubCell"/>
</dbReference>
<evidence type="ECO:0000256" key="9">
    <source>
        <dbReference type="ARBA" id="ARBA00023224"/>
    </source>
</evidence>
<dbReference type="EMBL" id="WNTK01000004">
    <property type="protein sequence ID" value="KAG9485680.1"/>
    <property type="molecule type" value="Genomic_DNA"/>
</dbReference>
<dbReference type="PANTHER" id="PTHR24232:SF25">
    <property type="entry name" value="P2Y PURINOCEPTOR 8"/>
    <property type="match status" value="1"/>
</dbReference>
<evidence type="ECO:0000256" key="3">
    <source>
        <dbReference type="ARBA" id="ARBA00022692"/>
    </source>
</evidence>
<dbReference type="InterPro" id="IPR000276">
    <property type="entry name" value="GPCR_Rhodpsn"/>
</dbReference>
<evidence type="ECO:0000256" key="7">
    <source>
        <dbReference type="ARBA" id="ARBA00023170"/>
    </source>
</evidence>
<comment type="caution">
    <text evidence="13">The sequence shown here is derived from an EMBL/GenBank/DDBJ whole genome shotgun (WGS) entry which is preliminary data.</text>
</comment>
<protein>
    <recommendedName>
        <fullName evidence="12">G-protein coupled receptors family 1 profile domain-containing protein</fullName>
    </recommendedName>
</protein>
<dbReference type="Proteomes" id="UP000770717">
    <property type="component" value="Unassembled WGS sequence"/>
</dbReference>
<keyword evidence="3 10" id="KW-0812">Transmembrane</keyword>
<evidence type="ECO:0000256" key="8">
    <source>
        <dbReference type="ARBA" id="ARBA00023180"/>
    </source>
</evidence>
<dbReference type="OrthoDB" id="9944627at2759"/>
<organism evidence="13 14">
    <name type="scientific">Eleutherodactylus coqui</name>
    <name type="common">Puerto Rican coqui</name>
    <dbReference type="NCBI Taxonomy" id="57060"/>
    <lineage>
        <taxon>Eukaryota</taxon>
        <taxon>Metazoa</taxon>
        <taxon>Chordata</taxon>
        <taxon>Craniata</taxon>
        <taxon>Vertebrata</taxon>
        <taxon>Euteleostomi</taxon>
        <taxon>Amphibia</taxon>
        <taxon>Batrachia</taxon>
        <taxon>Anura</taxon>
        <taxon>Neobatrachia</taxon>
        <taxon>Hyloidea</taxon>
        <taxon>Eleutherodactylidae</taxon>
        <taxon>Eleutherodactylinae</taxon>
        <taxon>Eleutherodactylus</taxon>
        <taxon>Eleutherodactylus</taxon>
    </lineage>
</organism>
<reference evidence="13" key="1">
    <citation type="thesis" date="2020" institute="ProQuest LLC" country="789 East Eisenhower Parkway, Ann Arbor, MI, USA">
        <title>Comparative Genomics and Chromosome Evolution.</title>
        <authorList>
            <person name="Mudd A.B."/>
        </authorList>
    </citation>
    <scope>NUCLEOTIDE SEQUENCE</scope>
    <source>
        <strain evidence="13">HN-11 Male</strain>
        <tissue evidence="13">Kidney and liver</tissue>
    </source>
</reference>
<dbReference type="PROSITE" id="PS50262">
    <property type="entry name" value="G_PROTEIN_RECEP_F1_2"/>
    <property type="match status" value="1"/>
</dbReference>
<dbReference type="PRINTS" id="PR01157">
    <property type="entry name" value="P2YPURNOCPTR"/>
</dbReference>
<keyword evidence="6 11" id="KW-0472">Membrane</keyword>
<feature type="transmembrane region" description="Helical" evidence="11">
    <location>
        <begin position="190"/>
        <end position="220"/>
    </location>
</feature>
<feature type="transmembrane region" description="Helical" evidence="11">
    <location>
        <begin position="62"/>
        <end position="81"/>
    </location>
</feature>
<keyword evidence="2" id="KW-1003">Cell membrane</keyword>
<evidence type="ECO:0000256" key="10">
    <source>
        <dbReference type="RuleBase" id="RU000688"/>
    </source>
</evidence>
<evidence type="ECO:0000256" key="6">
    <source>
        <dbReference type="ARBA" id="ARBA00023136"/>
    </source>
</evidence>
<feature type="transmembrane region" description="Helical" evidence="11">
    <location>
        <begin position="101"/>
        <end position="122"/>
    </location>
</feature>
<feature type="transmembrane region" description="Helical" evidence="11">
    <location>
        <begin position="241"/>
        <end position="270"/>
    </location>
</feature>
<dbReference type="GO" id="GO:0007200">
    <property type="term" value="P:phospholipase C-activating G protein-coupled receptor signaling pathway"/>
    <property type="evidence" value="ECO:0007669"/>
    <property type="project" value="TreeGrafter"/>
</dbReference>
<feature type="transmembrane region" description="Helical" evidence="11">
    <location>
        <begin position="142"/>
        <end position="162"/>
    </location>
</feature>
<evidence type="ECO:0000313" key="14">
    <source>
        <dbReference type="Proteomes" id="UP000770717"/>
    </source>
</evidence>
<dbReference type="GO" id="GO:0035025">
    <property type="term" value="P:positive regulation of Rho protein signal transduction"/>
    <property type="evidence" value="ECO:0007669"/>
    <property type="project" value="TreeGrafter"/>
</dbReference>
<dbReference type="FunFam" id="1.20.1070.10:FF:000040">
    <property type="entry name" value="Coagulation factor 2 (thrombin) receptor"/>
    <property type="match status" value="1"/>
</dbReference>